<reference evidence="1 2" key="1">
    <citation type="submission" date="2023-08" db="EMBL/GenBank/DDBJ databases">
        <title>Implementing the SeqCode for naming new Mesorhizobium species isolated from Vachellia karroo root nodules.</title>
        <authorList>
            <person name="Van Lill M."/>
        </authorList>
    </citation>
    <scope>NUCLEOTIDE SEQUENCE [LARGE SCALE GENOMIC DNA]</scope>
    <source>
        <strain evidence="1 2">VK24D</strain>
    </source>
</reference>
<evidence type="ECO:0000313" key="1">
    <source>
        <dbReference type="EMBL" id="MDX8483014.1"/>
    </source>
</evidence>
<organism evidence="1 2">
    <name type="scientific">Mesorhizobium album</name>
    <dbReference type="NCBI Taxonomy" id="3072314"/>
    <lineage>
        <taxon>Bacteria</taxon>
        <taxon>Pseudomonadati</taxon>
        <taxon>Pseudomonadota</taxon>
        <taxon>Alphaproteobacteria</taxon>
        <taxon>Hyphomicrobiales</taxon>
        <taxon>Phyllobacteriaceae</taxon>
        <taxon>Mesorhizobium</taxon>
    </lineage>
</organism>
<accession>A0ABU4Y7V1</accession>
<name>A0ABU4Y7V1_9HYPH</name>
<keyword evidence="2" id="KW-1185">Reference proteome</keyword>
<sequence>MTITGKLCRNPFSTIKLAQEDGGSKADDMAFLASFPCVNAPFSPPAAADLLMRGRALCIQKALEKSVIRVAGANRTLGHEYVN</sequence>
<dbReference type="Proteomes" id="UP001287059">
    <property type="component" value="Unassembled WGS sequence"/>
</dbReference>
<proteinExistence type="predicted"/>
<gene>
    <name evidence="1" type="ORF">RFN28_31820</name>
</gene>
<dbReference type="RefSeq" id="WP_320291119.1">
    <property type="nucleotide sequence ID" value="NZ_JAVIIW010000064.1"/>
</dbReference>
<dbReference type="EMBL" id="JAVIIW010000064">
    <property type="protein sequence ID" value="MDX8483014.1"/>
    <property type="molecule type" value="Genomic_DNA"/>
</dbReference>
<comment type="caution">
    <text evidence="1">The sequence shown here is derived from an EMBL/GenBank/DDBJ whole genome shotgun (WGS) entry which is preliminary data.</text>
</comment>
<protein>
    <submittedName>
        <fullName evidence="1">Uncharacterized protein</fullName>
    </submittedName>
</protein>
<evidence type="ECO:0000313" key="2">
    <source>
        <dbReference type="Proteomes" id="UP001287059"/>
    </source>
</evidence>